<dbReference type="AlphaFoldDB" id="A0A9J6EHL9"/>
<dbReference type="Proteomes" id="UP000821866">
    <property type="component" value="Chromosome 2"/>
</dbReference>
<protein>
    <submittedName>
        <fullName evidence="1">Uncharacterized protein</fullName>
    </submittedName>
</protein>
<proteinExistence type="predicted"/>
<gene>
    <name evidence="1" type="ORF">HPB51_018100</name>
</gene>
<name>A0A9J6EHL9_RHIMP</name>
<dbReference type="EMBL" id="JABSTU010000004">
    <property type="protein sequence ID" value="KAH8033945.1"/>
    <property type="molecule type" value="Genomic_DNA"/>
</dbReference>
<evidence type="ECO:0000313" key="1">
    <source>
        <dbReference type="EMBL" id="KAH8033945.1"/>
    </source>
</evidence>
<reference evidence="1" key="1">
    <citation type="journal article" date="2020" name="Cell">
        <title>Large-Scale Comparative Analyses of Tick Genomes Elucidate Their Genetic Diversity and Vector Capacities.</title>
        <authorList>
            <consortium name="Tick Genome and Microbiome Consortium (TIGMIC)"/>
            <person name="Jia N."/>
            <person name="Wang J."/>
            <person name="Shi W."/>
            <person name="Du L."/>
            <person name="Sun Y."/>
            <person name="Zhan W."/>
            <person name="Jiang J.F."/>
            <person name="Wang Q."/>
            <person name="Zhang B."/>
            <person name="Ji P."/>
            <person name="Bell-Sakyi L."/>
            <person name="Cui X.M."/>
            <person name="Yuan T.T."/>
            <person name="Jiang B.G."/>
            <person name="Yang W.F."/>
            <person name="Lam T.T."/>
            <person name="Chang Q.C."/>
            <person name="Ding S.J."/>
            <person name="Wang X.J."/>
            <person name="Zhu J.G."/>
            <person name="Ruan X.D."/>
            <person name="Zhao L."/>
            <person name="Wei J.T."/>
            <person name="Ye R.Z."/>
            <person name="Que T.C."/>
            <person name="Du C.H."/>
            <person name="Zhou Y.H."/>
            <person name="Cheng J.X."/>
            <person name="Dai P.F."/>
            <person name="Guo W.B."/>
            <person name="Han X.H."/>
            <person name="Huang E.J."/>
            <person name="Li L.F."/>
            <person name="Wei W."/>
            <person name="Gao Y.C."/>
            <person name="Liu J.Z."/>
            <person name="Shao H.Z."/>
            <person name="Wang X."/>
            <person name="Wang C.C."/>
            <person name="Yang T.C."/>
            <person name="Huo Q.B."/>
            <person name="Li W."/>
            <person name="Chen H.Y."/>
            <person name="Chen S.E."/>
            <person name="Zhou L.G."/>
            <person name="Ni X.B."/>
            <person name="Tian J.H."/>
            <person name="Sheng Y."/>
            <person name="Liu T."/>
            <person name="Pan Y.S."/>
            <person name="Xia L.Y."/>
            <person name="Li J."/>
            <person name="Zhao F."/>
            <person name="Cao W.C."/>
        </authorList>
    </citation>
    <scope>NUCLEOTIDE SEQUENCE</scope>
    <source>
        <strain evidence="1">Rmic-2018</strain>
    </source>
</reference>
<accession>A0A9J6EHL9</accession>
<evidence type="ECO:0000313" key="2">
    <source>
        <dbReference type="Proteomes" id="UP000821866"/>
    </source>
</evidence>
<sequence length="108" mass="11924">MAGHTQSIVWTDTMVQKRGRLLTRANGMTTGLKQPSGIGQCLIVTHIGSEDGFIGGCLDIFRGQNAGDYHKEMDGNRFEGWLNDVLQMLPAGSVMFFFLTMRLTIANE</sequence>
<comment type="caution">
    <text evidence="1">The sequence shown here is derived from an EMBL/GenBank/DDBJ whole genome shotgun (WGS) entry which is preliminary data.</text>
</comment>
<reference evidence="1" key="2">
    <citation type="submission" date="2021-09" db="EMBL/GenBank/DDBJ databases">
        <authorList>
            <person name="Jia N."/>
            <person name="Wang J."/>
            <person name="Shi W."/>
            <person name="Du L."/>
            <person name="Sun Y."/>
            <person name="Zhan W."/>
            <person name="Jiang J."/>
            <person name="Wang Q."/>
            <person name="Zhang B."/>
            <person name="Ji P."/>
            <person name="Sakyi L.B."/>
            <person name="Cui X."/>
            <person name="Yuan T."/>
            <person name="Jiang B."/>
            <person name="Yang W."/>
            <person name="Lam T.T.-Y."/>
            <person name="Chang Q."/>
            <person name="Ding S."/>
            <person name="Wang X."/>
            <person name="Zhu J."/>
            <person name="Ruan X."/>
            <person name="Zhao L."/>
            <person name="Wei J."/>
            <person name="Que T."/>
            <person name="Du C."/>
            <person name="Cheng J."/>
            <person name="Dai P."/>
            <person name="Han X."/>
            <person name="Huang E."/>
            <person name="Gao Y."/>
            <person name="Liu J."/>
            <person name="Shao H."/>
            <person name="Ye R."/>
            <person name="Li L."/>
            <person name="Wei W."/>
            <person name="Wang X."/>
            <person name="Wang C."/>
            <person name="Huo Q."/>
            <person name="Li W."/>
            <person name="Guo W."/>
            <person name="Chen H."/>
            <person name="Chen S."/>
            <person name="Zhou L."/>
            <person name="Zhou L."/>
            <person name="Ni X."/>
            <person name="Tian J."/>
            <person name="Zhou Y."/>
            <person name="Sheng Y."/>
            <person name="Liu T."/>
            <person name="Pan Y."/>
            <person name="Xia L."/>
            <person name="Li J."/>
            <person name="Zhao F."/>
            <person name="Cao W."/>
        </authorList>
    </citation>
    <scope>NUCLEOTIDE SEQUENCE</scope>
    <source>
        <strain evidence="1">Rmic-2018</strain>
        <tissue evidence="1">Larvae</tissue>
    </source>
</reference>
<organism evidence="1 2">
    <name type="scientific">Rhipicephalus microplus</name>
    <name type="common">Cattle tick</name>
    <name type="synonym">Boophilus microplus</name>
    <dbReference type="NCBI Taxonomy" id="6941"/>
    <lineage>
        <taxon>Eukaryota</taxon>
        <taxon>Metazoa</taxon>
        <taxon>Ecdysozoa</taxon>
        <taxon>Arthropoda</taxon>
        <taxon>Chelicerata</taxon>
        <taxon>Arachnida</taxon>
        <taxon>Acari</taxon>
        <taxon>Parasitiformes</taxon>
        <taxon>Ixodida</taxon>
        <taxon>Ixodoidea</taxon>
        <taxon>Ixodidae</taxon>
        <taxon>Rhipicephalinae</taxon>
        <taxon>Rhipicephalus</taxon>
        <taxon>Boophilus</taxon>
    </lineage>
</organism>
<keyword evidence="2" id="KW-1185">Reference proteome</keyword>